<dbReference type="PANTHER" id="PTHR12886">
    <property type="entry name" value="PIG-M MANNOSYLTRANSFERASE"/>
    <property type="match status" value="1"/>
</dbReference>
<dbReference type="OrthoDB" id="1741594at2759"/>
<evidence type="ECO:0000256" key="10">
    <source>
        <dbReference type="ARBA" id="ARBA00022989"/>
    </source>
</evidence>
<protein>
    <recommendedName>
        <fullName evidence="4 13">GPI mannosyltransferase 1</fullName>
        <ecNumber evidence="13">2.4.1.-</ecNumber>
    </recommendedName>
    <alternativeName>
        <fullName evidence="13">GPI mannosyltransferase I</fullName>
    </alternativeName>
</protein>
<evidence type="ECO:0000256" key="13">
    <source>
        <dbReference type="RuleBase" id="RU365064"/>
    </source>
</evidence>
<evidence type="ECO:0000256" key="9">
    <source>
        <dbReference type="ARBA" id="ARBA00022824"/>
    </source>
</evidence>
<comment type="function">
    <text evidence="12 13">Mannosyltransferase involved in glycosylphosphatidylinositol-anchor biosynthesis. Transfers the first alpha-1,4-mannose to GlcN-acyl-PI during GPI precursor assembly. Required for cell wall integrity.</text>
</comment>
<reference evidence="15 17" key="2">
    <citation type="submission" date="2018-07" db="EMBL/GenBank/DDBJ databases">
        <title>Draft Genome Assemblies for Five Robust Yarrowia lipolytica Strains Exhibiting High Lipid Production and Pentose Sugar Utilization and Sugar Alcohol Secretion from Undetoxified Lignocellulosic Biomass Hydrolysates.</title>
        <authorList>
            <consortium name="DOE Joint Genome Institute"/>
            <person name="Walker C."/>
            <person name="Ryu S."/>
            <person name="Na H."/>
            <person name="Zane M."/>
            <person name="LaButti K."/>
            <person name="Lipzen A."/>
            <person name="Haridas S."/>
            <person name="Barry K."/>
            <person name="Grigoriev I.V."/>
            <person name="Quarterman J."/>
            <person name="Slininger P."/>
            <person name="Dien B."/>
            <person name="Trinh C.T."/>
        </authorList>
    </citation>
    <scope>NUCLEOTIDE SEQUENCE [LARGE SCALE GENOMIC DNA]</scope>
    <source>
        <strain evidence="15 17">YB392</strain>
    </source>
</reference>
<organism evidence="14 16">
    <name type="scientific">Yarrowia lipolytica</name>
    <name type="common">Candida lipolytica</name>
    <dbReference type="NCBI Taxonomy" id="4952"/>
    <lineage>
        <taxon>Eukaryota</taxon>
        <taxon>Fungi</taxon>
        <taxon>Dikarya</taxon>
        <taxon>Ascomycota</taxon>
        <taxon>Saccharomycotina</taxon>
        <taxon>Dipodascomycetes</taxon>
        <taxon>Dipodascales</taxon>
        <taxon>Dipodascales incertae sedis</taxon>
        <taxon>Yarrowia</taxon>
    </lineage>
</organism>
<evidence type="ECO:0000313" key="17">
    <source>
        <dbReference type="Proteomes" id="UP000256601"/>
    </source>
</evidence>
<keyword evidence="11" id="KW-0472">Membrane</keyword>
<gene>
    <name evidence="15" type="ORF">B0I71DRAFT_134253</name>
    <name evidence="14" type="ORF">YALI1_A21970g</name>
</gene>
<evidence type="ECO:0000313" key="15">
    <source>
        <dbReference type="EMBL" id="RDW24466.1"/>
    </source>
</evidence>
<dbReference type="GO" id="GO:0004376">
    <property type="term" value="F:GPI mannosyltransferase activity"/>
    <property type="evidence" value="ECO:0007669"/>
    <property type="project" value="InterPro"/>
</dbReference>
<keyword evidence="5 13" id="KW-0337">GPI-anchor biosynthesis</keyword>
<evidence type="ECO:0000313" key="16">
    <source>
        <dbReference type="Proteomes" id="UP000182444"/>
    </source>
</evidence>
<keyword evidence="6 13" id="KW-0328">Glycosyltransferase</keyword>
<dbReference type="EMBL" id="KZ859033">
    <property type="protein sequence ID" value="RDW24466.1"/>
    <property type="molecule type" value="Genomic_DNA"/>
</dbReference>
<evidence type="ECO:0000256" key="1">
    <source>
        <dbReference type="ARBA" id="ARBA00004477"/>
    </source>
</evidence>
<evidence type="ECO:0000256" key="12">
    <source>
        <dbReference type="ARBA" id="ARBA00025399"/>
    </source>
</evidence>
<dbReference type="PANTHER" id="PTHR12886:SF0">
    <property type="entry name" value="GPI MANNOSYLTRANSFERASE 1"/>
    <property type="match status" value="1"/>
</dbReference>
<evidence type="ECO:0000256" key="8">
    <source>
        <dbReference type="ARBA" id="ARBA00022692"/>
    </source>
</evidence>
<dbReference type="EMBL" id="CP017553">
    <property type="protein sequence ID" value="AOW00953.1"/>
    <property type="molecule type" value="Genomic_DNA"/>
</dbReference>
<dbReference type="GO" id="GO:1990529">
    <property type="term" value="C:glycosylphosphatidylinositol-mannosyltransferase I complex"/>
    <property type="evidence" value="ECO:0007669"/>
    <property type="project" value="TreeGrafter"/>
</dbReference>
<evidence type="ECO:0000256" key="3">
    <source>
        <dbReference type="ARBA" id="ARBA00011071"/>
    </source>
</evidence>
<keyword evidence="7 13" id="KW-0808">Transferase</keyword>
<dbReference type="eggNOG" id="KOG3893">
    <property type="taxonomic scope" value="Eukaryota"/>
</dbReference>
<evidence type="ECO:0000256" key="5">
    <source>
        <dbReference type="ARBA" id="ARBA00022502"/>
    </source>
</evidence>
<name>A0A1H6PWR2_YARLL</name>
<dbReference type="OMA" id="LINCWIL"/>
<evidence type="ECO:0000256" key="11">
    <source>
        <dbReference type="ARBA" id="ARBA00023136"/>
    </source>
</evidence>
<keyword evidence="9 13" id="KW-0256">Endoplasmic reticulum</keyword>
<dbReference type="GO" id="GO:0005789">
    <property type="term" value="C:endoplasmic reticulum membrane"/>
    <property type="evidence" value="ECO:0007669"/>
    <property type="project" value="UniProtKB-SubCell"/>
</dbReference>
<evidence type="ECO:0000256" key="2">
    <source>
        <dbReference type="ARBA" id="ARBA00004687"/>
    </source>
</evidence>
<dbReference type="Proteomes" id="UP000182444">
    <property type="component" value="Chromosome 1A"/>
</dbReference>
<proteinExistence type="inferred from homology"/>
<dbReference type="KEGG" id="yli:2905761"/>
<dbReference type="GO" id="GO:0006506">
    <property type="term" value="P:GPI anchor biosynthetic process"/>
    <property type="evidence" value="ECO:0007669"/>
    <property type="project" value="UniProtKB-UniPathway"/>
</dbReference>
<comment type="similarity">
    <text evidence="3 13">Belongs to the PIGM family.</text>
</comment>
<dbReference type="UniPathway" id="UPA00196"/>
<comment type="subcellular location">
    <subcellularLocation>
        <location evidence="1 13">Endoplasmic reticulum membrane</location>
        <topology evidence="1 13">Multi-pass membrane protein</topology>
    </subcellularLocation>
</comment>
<evidence type="ECO:0000313" key="14">
    <source>
        <dbReference type="EMBL" id="AOW00953.1"/>
    </source>
</evidence>
<dbReference type="GeneID" id="2905761"/>
<dbReference type="GO" id="GO:0051751">
    <property type="term" value="F:alpha-1,4-mannosyltransferase activity"/>
    <property type="evidence" value="ECO:0007669"/>
    <property type="project" value="InterPro"/>
</dbReference>
<dbReference type="InterPro" id="IPR007704">
    <property type="entry name" value="PIG-M"/>
</dbReference>
<dbReference type="RefSeq" id="XP_500309.2">
    <property type="nucleotide sequence ID" value="XM_500309.2"/>
</dbReference>
<comment type="pathway">
    <text evidence="2 13">Glycolipid biosynthesis; glycosylphosphatidylinositol-anchor biosynthesis.</text>
</comment>
<evidence type="ECO:0000256" key="4">
    <source>
        <dbReference type="ARBA" id="ARBA00013797"/>
    </source>
</evidence>
<dbReference type="EC" id="2.4.1.-" evidence="13"/>
<dbReference type="Proteomes" id="UP000256601">
    <property type="component" value="Unassembled WGS sequence"/>
</dbReference>
<keyword evidence="8" id="KW-0812">Transmembrane</keyword>
<dbReference type="VEuPathDB" id="FungiDB:YALI1_A21970g"/>
<keyword evidence="10" id="KW-1133">Transmembrane helix</keyword>
<dbReference type="VEuPathDB" id="FungiDB:YALI0_A20922g"/>
<evidence type="ECO:0000256" key="7">
    <source>
        <dbReference type="ARBA" id="ARBA00022679"/>
    </source>
</evidence>
<dbReference type="AlphaFoldDB" id="A0A1H6PWR2"/>
<sequence>MSLLTTKNVLLAAIALRVVFFYYGLYQDATMALRYTDIDYYVFTDAARFMANGLSPYERETYRYTPLLAWLLQPTTLWFSFGKAVFAAGDIVAGYAIIRVLKMQGVSDKKAALYSTVWLLNPMVATISTRGSSEGLLGALIALLLWAVYAKQWVVAGFIAGFSVHFKIYPIIYIPTIIWAMNDTNVKTNGGKRVSLVEQAFNFFTKERLLFGFSAALTFIALFSACYHYYGHEFLQHTYLHHLSRTDHRHNFSPYSTLLYMVSSKAGQAAEEQALLPPPQTWAFVPQLLLSGIILPLSLAKISMVKTMFLQTFVFVTFNKVCTSQYFMWYIVLLPFYFKDSKLMSPGRKVVSITFAVLWVVAQALWIQQGYALEFLGRSTFMQLCYATLGFFVVNCFGIVLLVGDL</sequence>
<reference evidence="14 16" key="1">
    <citation type="journal article" date="2016" name="PLoS ONE">
        <title>Sequence Assembly of Yarrowia lipolytica Strain W29/CLIB89 Shows Transposable Element Diversity.</title>
        <authorList>
            <person name="Magnan C."/>
            <person name="Yu J."/>
            <person name="Chang I."/>
            <person name="Jahn E."/>
            <person name="Kanomata Y."/>
            <person name="Wu J."/>
            <person name="Zeller M."/>
            <person name="Oakes M."/>
            <person name="Baldi P."/>
            <person name="Sandmeyer S."/>
        </authorList>
    </citation>
    <scope>NUCLEOTIDE SEQUENCE [LARGE SCALE GENOMIC DNA]</scope>
    <source>
        <strain evidence="14">CLIB89</strain>
        <strain evidence="16">CLIB89(W29)</strain>
    </source>
</reference>
<dbReference type="Pfam" id="PF05007">
    <property type="entry name" value="Mannosyl_trans"/>
    <property type="match status" value="1"/>
</dbReference>
<evidence type="ECO:0000256" key="6">
    <source>
        <dbReference type="ARBA" id="ARBA00022676"/>
    </source>
</evidence>
<accession>A0A1H6PWR2</accession>